<evidence type="ECO:0000256" key="3">
    <source>
        <dbReference type="ARBA" id="ARBA00012560"/>
    </source>
</evidence>
<evidence type="ECO:0000256" key="10">
    <source>
        <dbReference type="RuleBase" id="RU361207"/>
    </source>
</evidence>
<evidence type="ECO:0000256" key="8">
    <source>
        <dbReference type="ARBA" id="ARBA00031423"/>
    </source>
</evidence>
<evidence type="ECO:0000256" key="9">
    <source>
        <dbReference type="ARBA" id="ARBA00031501"/>
    </source>
</evidence>
<dbReference type="GO" id="GO:0005975">
    <property type="term" value="P:carbohydrate metabolic process"/>
    <property type="evidence" value="ECO:0007669"/>
    <property type="project" value="InterPro"/>
</dbReference>
<evidence type="ECO:0000256" key="6">
    <source>
        <dbReference type="ARBA" id="ARBA00022679"/>
    </source>
</evidence>
<dbReference type="EC" id="2.4.1.25" evidence="3 10"/>
<dbReference type="NCBIfam" id="TIGR00217">
    <property type="entry name" value="malQ"/>
    <property type="match status" value="1"/>
</dbReference>
<reference evidence="11" key="2">
    <citation type="submission" date="2019-04" db="EMBL/GenBank/DDBJ databases">
        <title>Arthrospira Metabolic genes.</title>
        <authorList>
            <person name="Anbazahan S."/>
            <person name="Faizal N."/>
            <person name="Venkatesh K."/>
            <person name="Arockiaraj J."/>
        </authorList>
    </citation>
    <scope>NUCLEOTIDE SEQUENCE</scope>
    <source>
        <strain evidence="11">SRM16</strain>
    </source>
</reference>
<evidence type="ECO:0000256" key="1">
    <source>
        <dbReference type="ARBA" id="ARBA00000439"/>
    </source>
</evidence>
<protein>
    <recommendedName>
        <fullName evidence="4 10">4-alpha-glucanotransferase</fullName>
        <ecNumber evidence="3 10">2.4.1.25</ecNumber>
    </recommendedName>
    <alternativeName>
        <fullName evidence="8 10">Amylomaltase</fullName>
    </alternativeName>
    <alternativeName>
        <fullName evidence="9 10">Disproportionating enzyme</fullName>
    </alternativeName>
</protein>
<dbReference type="Pfam" id="PF02446">
    <property type="entry name" value="Glyco_hydro_77"/>
    <property type="match status" value="1"/>
</dbReference>
<proteinExistence type="evidence at transcript level"/>
<reference evidence="11" key="1">
    <citation type="submission" date="2017-04" db="EMBL/GenBank/DDBJ databases">
        <authorList>
            <person name="Kumaresan V."/>
        </authorList>
    </citation>
    <scope>NUCLEOTIDE SEQUENCE</scope>
    <source>
        <strain evidence="11">SRM16</strain>
    </source>
</reference>
<evidence type="ECO:0000256" key="7">
    <source>
        <dbReference type="ARBA" id="ARBA00023277"/>
    </source>
</evidence>
<keyword evidence="5 10" id="KW-0328">Glycosyltransferase</keyword>
<dbReference type="PANTHER" id="PTHR32438">
    <property type="entry name" value="4-ALPHA-GLUCANOTRANSFERASE DPE1, CHLOROPLASTIC/AMYLOPLASTIC"/>
    <property type="match status" value="1"/>
</dbReference>
<sequence length="503" mass="58592">MHLERASGILLHPTSFPSRFGIGDLGRAAYEFIDFLERSGQKVWQILPLGPTGYEHSPYIMNFSTFAGNPLLISLDRLAEEGLLNSRELLPLPDNHNPQRVDFPRVIAHKGQYLKQAFDCFWESLQSQPNHPFEEFCQQKASWLNDYALFMTLLEQNDGKDWNQWEPAIARREPQALQAKTEELHTRIIYHKFLQFKFFEQWSQLRRYTNNKGIKIIGDISIYVCYNSADVWFAPNNFQLHPETLNPAYIAGVPPDYFSATGQLWGNPVYDWDELKRTNFAWWIERFRATLEYVDWVRVDHFRGFEAYWRVPFGETSALNGEWVTAPGAEFFESLGQQLGSLPVLAEDLGIITPEVEELRDRFEFPGMKILMFAFGEDSRHPYLPHNYTRNSIVYTGTHDNDTTVGWWQTMSPEIRQHVAGYLGYAFPEAIEDINWALIRLALSSIADLAIFPFQDLLGLDNRGRMNDPSTNAGNWRWRYESSTLLTHPLCDRLRYLTQMYSR</sequence>
<dbReference type="SUPFAM" id="SSF51445">
    <property type="entry name" value="(Trans)glycosidases"/>
    <property type="match status" value="1"/>
</dbReference>
<dbReference type="EMBL" id="LT844602">
    <property type="protein sequence ID" value="SMN35238.1"/>
    <property type="molecule type" value="mRNA"/>
</dbReference>
<dbReference type="GO" id="GO:0004134">
    <property type="term" value="F:4-alpha-glucanotransferase activity"/>
    <property type="evidence" value="ECO:0007669"/>
    <property type="project" value="UniProtKB-EC"/>
</dbReference>
<dbReference type="Gene3D" id="3.20.20.80">
    <property type="entry name" value="Glycosidases"/>
    <property type="match status" value="1"/>
</dbReference>
<gene>
    <name evidence="11" type="primary">A-malQ</name>
</gene>
<dbReference type="NCBIfam" id="NF011079">
    <property type="entry name" value="PRK14508.1-2"/>
    <property type="match status" value="1"/>
</dbReference>
<evidence type="ECO:0000256" key="2">
    <source>
        <dbReference type="ARBA" id="ARBA00005684"/>
    </source>
</evidence>
<organism evidence="11">
    <name type="scientific">Arthrospira sp. SRM16</name>
    <dbReference type="NCBI Taxonomy" id="1929211"/>
    <lineage>
        <taxon>Bacteria</taxon>
        <taxon>Bacillati</taxon>
        <taxon>Cyanobacteriota</taxon>
        <taxon>Cyanophyceae</taxon>
        <taxon>Oscillatoriophycideae</taxon>
        <taxon>Oscillatoriales</taxon>
        <taxon>Microcoleaceae</taxon>
        <taxon>Arthrospira</taxon>
    </lineage>
</organism>
<comment type="similarity">
    <text evidence="2 10">Belongs to the disproportionating enzyme family.</text>
</comment>
<evidence type="ECO:0000313" key="11">
    <source>
        <dbReference type="EMBL" id="SMN35238.1"/>
    </source>
</evidence>
<evidence type="ECO:0000256" key="4">
    <source>
        <dbReference type="ARBA" id="ARBA00020295"/>
    </source>
</evidence>
<name>A0A4D8UXU7_9CYAN</name>
<comment type="catalytic activity">
    <reaction evidence="1 10">
        <text>Transfers a segment of a (1-&gt;4)-alpha-D-glucan to a new position in an acceptor, which may be glucose or a (1-&gt;4)-alpha-D-glucan.</text>
        <dbReference type="EC" id="2.4.1.25"/>
    </reaction>
</comment>
<dbReference type="AlphaFoldDB" id="A0A4D8UXU7"/>
<accession>A0A4D8UXU7</accession>
<dbReference type="PANTHER" id="PTHR32438:SF5">
    <property type="entry name" value="4-ALPHA-GLUCANOTRANSFERASE DPE1, CHLOROPLASTIC_AMYLOPLASTIC"/>
    <property type="match status" value="1"/>
</dbReference>
<dbReference type="NCBIfam" id="NF011080">
    <property type="entry name" value="PRK14508.1-3"/>
    <property type="match status" value="1"/>
</dbReference>
<dbReference type="InterPro" id="IPR003385">
    <property type="entry name" value="Glyco_hydro_77"/>
</dbReference>
<dbReference type="InterPro" id="IPR017853">
    <property type="entry name" value="GH"/>
</dbReference>
<keyword evidence="7 10" id="KW-0119">Carbohydrate metabolism</keyword>
<keyword evidence="6 10" id="KW-0808">Transferase</keyword>
<evidence type="ECO:0000256" key="5">
    <source>
        <dbReference type="ARBA" id="ARBA00022676"/>
    </source>
</evidence>